<evidence type="ECO:0000259" key="12">
    <source>
        <dbReference type="PROSITE" id="PS50989"/>
    </source>
</evidence>
<dbReference type="NCBIfam" id="NF041504">
    <property type="entry name" value="AccA_sub"/>
    <property type="match status" value="1"/>
</dbReference>
<feature type="domain" description="CoA carboxyltransferase C-terminal" evidence="12">
    <location>
        <begin position="38"/>
        <end position="292"/>
    </location>
</feature>
<dbReference type="GO" id="GO:0005524">
    <property type="term" value="F:ATP binding"/>
    <property type="evidence" value="ECO:0007669"/>
    <property type="project" value="UniProtKB-KW"/>
</dbReference>
<keyword evidence="11" id="KW-0175">Coiled coil</keyword>
<reference evidence="14" key="1">
    <citation type="submission" date="2018-12" db="EMBL/GenBank/DDBJ databases">
        <title>Tengunoibacter tsumagoiensis gen. nov., sp. nov., Dictyobacter kobayashii sp. nov., D. alpinus sp. nov., and D. joshuensis sp. nov. and description of Dictyobacteraceae fam. nov. within the order Ktedonobacterales isolated from Tengu-no-mugimeshi.</title>
        <authorList>
            <person name="Wang C.M."/>
            <person name="Zheng Y."/>
            <person name="Sakai Y."/>
            <person name="Toyoda A."/>
            <person name="Minakuchi Y."/>
            <person name="Abe K."/>
            <person name="Yokota A."/>
            <person name="Yabe S."/>
        </authorList>
    </citation>
    <scope>NUCLEOTIDE SEQUENCE [LARGE SCALE GENOMIC DNA]</scope>
    <source>
        <strain evidence="14">S-27</strain>
    </source>
</reference>
<dbReference type="SUPFAM" id="SSF52096">
    <property type="entry name" value="ClpP/crotonase"/>
    <property type="match status" value="1"/>
</dbReference>
<dbReference type="EC" id="2.1.3.15" evidence="10"/>
<organism evidence="13 14">
    <name type="scientific">Dictyobacter aurantiacus</name>
    <dbReference type="NCBI Taxonomy" id="1936993"/>
    <lineage>
        <taxon>Bacteria</taxon>
        <taxon>Bacillati</taxon>
        <taxon>Chloroflexota</taxon>
        <taxon>Ktedonobacteria</taxon>
        <taxon>Ktedonobacterales</taxon>
        <taxon>Dictyobacteraceae</taxon>
        <taxon>Dictyobacter</taxon>
    </lineage>
</organism>
<evidence type="ECO:0000256" key="11">
    <source>
        <dbReference type="SAM" id="Coils"/>
    </source>
</evidence>
<comment type="subunit">
    <text evidence="10">Acetyl-CoA carboxylase is a heterohexamer composed of biotin carboxyl carrier protein (AccB), biotin carboxylase (AccC) and two subunits each of ACCase subunit alpha (AccA) and ACCase subunit beta (AccD).</text>
</comment>
<keyword evidence="4 10" id="KW-0547">Nucleotide-binding</keyword>
<dbReference type="UniPathway" id="UPA00655">
    <property type="reaction ID" value="UER00711"/>
</dbReference>
<dbReference type="InterPro" id="IPR011763">
    <property type="entry name" value="COA_CT_C"/>
</dbReference>
<name>A0A401Z919_9CHLR</name>
<evidence type="ECO:0000313" key="14">
    <source>
        <dbReference type="Proteomes" id="UP000287224"/>
    </source>
</evidence>
<dbReference type="GO" id="GO:0016743">
    <property type="term" value="F:carboxyl- or carbamoyltransferase activity"/>
    <property type="evidence" value="ECO:0007669"/>
    <property type="project" value="UniProtKB-UniRule"/>
</dbReference>
<keyword evidence="3 10" id="KW-0808">Transferase</keyword>
<dbReference type="GO" id="GO:0009317">
    <property type="term" value="C:acetyl-CoA carboxylase complex"/>
    <property type="evidence" value="ECO:0007669"/>
    <property type="project" value="InterPro"/>
</dbReference>
<keyword evidence="14" id="KW-1185">Reference proteome</keyword>
<comment type="function">
    <text evidence="10">Component of the acetyl coenzyme A carboxylase (ACC) complex. First, biotin carboxylase catalyzes the carboxylation of biotin on its carrier protein (BCCP) and then the CO(2) group is transferred by the carboxyltransferase to acetyl-CoA to form malonyl-CoA.</text>
</comment>
<dbReference type="GO" id="GO:2001295">
    <property type="term" value="P:malonyl-CoA biosynthetic process"/>
    <property type="evidence" value="ECO:0007669"/>
    <property type="project" value="UniProtKB-UniRule"/>
</dbReference>
<comment type="pathway">
    <text evidence="1 10">Lipid metabolism; malonyl-CoA biosynthesis; malonyl-CoA from acetyl-CoA: step 1/1.</text>
</comment>
<gene>
    <name evidence="13" type="primary">accA_1</name>
    <name evidence="10" type="synonym">accA</name>
    <name evidence="13" type="ORF">KDAU_06520</name>
</gene>
<keyword evidence="6 10" id="KW-0067">ATP-binding</keyword>
<dbReference type="InterPro" id="IPR029045">
    <property type="entry name" value="ClpP/crotonase-like_dom_sf"/>
</dbReference>
<dbReference type="NCBIfam" id="NF004344">
    <property type="entry name" value="PRK05724.1"/>
    <property type="match status" value="1"/>
</dbReference>
<dbReference type="Gene3D" id="3.90.226.10">
    <property type="entry name" value="2-enoyl-CoA Hydratase, Chain A, domain 1"/>
    <property type="match status" value="1"/>
</dbReference>
<dbReference type="OrthoDB" id="9808023at2"/>
<comment type="caution">
    <text evidence="13">The sequence shown here is derived from an EMBL/GenBank/DDBJ whole genome shotgun (WGS) entry which is preliminary data.</text>
</comment>
<sequence length="328" mass="36800">MAYDLEFEKPLAELDKKISALQRKGDRLKADEQVQLHELERELRKKTEDLYKNLTTWQTVQVARHKDRPYAADYIRLMCEDFFELHGDRSFGDDHAIMAGPAKLGKQTVMLVCHQKGRDMKEKQFRNLGMPHPEGYRKAYRLMEQAEKFQMPIVSLIDASGASPGLVDEERGQAEAIASTLYLMPRLKVPIIATVIGEGGSGGALAIGVADRVLMLEHSIYMVAAPEAAASIMWRDAAYASYAATAMRISARELLPLGLIDEILPEPVGGAHRNYQQMASTLKAALERHLEETKSLPTDKLLELRYQKFRNIGKYGSVQELTLTSAQP</sequence>
<evidence type="ECO:0000256" key="7">
    <source>
        <dbReference type="ARBA" id="ARBA00023098"/>
    </source>
</evidence>
<evidence type="ECO:0000256" key="2">
    <source>
        <dbReference type="ARBA" id="ARBA00022516"/>
    </source>
</evidence>
<evidence type="ECO:0000256" key="1">
    <source>
        <dbReference type="ARBA" id="ARBA00004956"/>
    </source>
</evidence>
<evidence type="ECO:0000256" key="3">
    <source>
        <dbReference type="ARBA" id="ARBA00022679"/>
    </source>
</evidence>
<comment type="catalytic activity">
    <reaction evidence="9 10">
        <text>N(6)-carboxybiotinyl-L-lysyl-[protein] + acetyl-CoA = N(6)-biotinyl-L-lysyl-[protein] + malonyl-CoA</text>
        <dbReference type="Rhea" id="RHEA:54728"/>
        <dbReference type="Rhea" id="RHEA-COMP:10505"/>
        <dbReference type="Rhea" id="RHEA-COMP:10506"/>
        <dbReference type="ChEBI" id="CHEBI:57288"/>
        <dbReference type="ChEBI" id="CHEBI:57384"/>
        <dbReference type="ChEBI" id="CHEBI:83144"/>
        <dbReference type="ChEBI" id="CHEBI:83145"/>
        <dbReference type="EC" id="2.1.3.15"/>
    </reaction>
</comment>
<keyword evidence="10" id="KW-0963">Cytoplasm</keyword>
<keyword evidence="2 10" id="KW-0444">Lipid biosynthesis</keyword>
<dbReference type="EMBL" id="BIFQ01000001">
    <property type="protein sequence ID" value="GCE03323.1"/>
    <property type="molecule type" value="Genomic_DNA"/>
</dbReference>
<comment type="subcellular location">
    <subcellularLocation>
        <location evidence="10">Cytoplasm</location>
    </subcellularLocation>
</comment>
<evidence type="ECO:0000256" key="6">
    <source>
        <dbReference type="ARBA" id="ARBA00022840"/>
    </source>
</evidence>
<evidence type="ECO:0000256" key="9">
    <source>
        <dbReference type="ARBA" id="ARBA00049152"/>
    </source>
</evidence>
<dbReference type="Proteomes" id="UP000287224">
    <property type="component" value="Unassembled WGS sequence"/>
</dbReference>
<feature type="coiled-coil region" evidence="11">
    <location>
        <begin position="11"/>
        <end position="49"/>
    </location>
</feature>
<evidence type="ECO:0000313" key="13">
    <source>
        <dbReference type="EMBL" id="GCE03323.1"/>
    </source>
</evidence>
<dbReference type="PROSITE" id="PS50989">
    <property type="entry name" value="COA_CT_CTER"/>
    <property type="match status" value="1"/>
</dbReference>
<proteinExistence type="inferred from homology"/>
<keyword evidence="8 10" id="KW-0275">Fatty acid biosynthesis</keyword>
<dbReference type="GO" id="GO:0003989">
    <property type="term" value="F:acetyl-CoA carboxylase activity"/>
    <property type="evidence" value="ECO:0007669"/>
    <property type="project" value="InterPro"/>
</dbReference>
<accession>A0A401Z919</accession>
<dbReference type="GO" id="GO:0006633">
    <property type="term" value="P:fatty acid biosynthetic process"/>
    <property type="evidence" value="ECO:0007669"/>
    <property type="project" value="UniProtKB-KW"/>
</dbReference>
<evidence type="ECO:0000256" key="5">
    <source>
        <dbReference type="ARBA" id="ARBA00022832"/>
    </source>
</evidence>
<protein>
    <recommendedName>
        <fullName evidence="10">Acetyl-coenzyme A carboxylase carboxyl transferase subunit alpha</fullName>
        <shortName evidence="10">ACCase subunit alpha</shortName>
        <shortName evidence="10">Acetyl-CoA carboxylase carboxyltransferase subunit alpha</shortName>
        <ecNumber evidence="10">2.1.3.15</ecNumber>
    </recommendedName>
</protein>
<dbReference type="RefSeq" id="WP_126594613.1">
    <property type="nucleotide sequence ID" value="NZ_BIFQ01000001.1"/>
</dbReference>
<evidence type="ECO:0000256" key="10">
    <source>
        <dbReference type="HAMAP-Rule" id="MF_00823"/>
    </source>
</evidence>
<evidence type="ECO:0000256" key="4">
    <source>
        <dbReference type="ARBA" id="ARBA00022741"/>
    </source>
</evidence>
<keyword evidence="5 10" id="KW-0276">Fatty acid metabolism</keyword>
<dbReference type="PANTHER" id="PTHR42853:SF3">
    <property type="entry name" value="ACETYL-COENZYME A CARBOXYLASE CARBOXYL TRANSFERASE SUBUNIT ALPHA, CHLOROPLASTIC"/>
    <property type="match status" value="1"/>
</dbReference>
<dbReference type="InterPro" id="IPR001095">
    <property type="entry name" value="Acetyl_CoA_COase_a_su"/>
</dbReference>
<dbReference type="HAMAP" id="MF_00823">
    <property type="entry name" value="AcetylCoA_CT_alpha"/>
    <property type="match status" value="1"/>
</dbReference>
<comment type="similarity">
    <text evidence="10">Belongs to the AccA family.</text>
</comment>
<dbReference type="PANTHER" id="PTHR42853">
    <property type="entry name" value="ACETYL-COENZYME A CARBOXYLASE CARBOXYL TRANSFERASE SUBUNIT ALPHA"/>
    <property type="match status" value="1"/>
</dbReference>
<dbReference type="PRINTS" id="PR01069">
    <property type="entry name" value="ACCCTRFRASEA"/>
</dbReference>
<dbReference type="NCBIfam" id="TIGR00513">
    <property type="entry name" value="accA"/>
    <property type="match status" value="1"/>
</dbReference>
<keyword evidence="7 10" id="KW-0443">Lipid metabolism</keyword>
<evidence type="ECO:0000256" key="8">
    <source>
        <dbReference type="ARBA" id="ARBA00023160"/>
    </source>
</evidence>
<dbReference type="AlphaFoldDB" id="A0A401Z919"/>
<dbReference type="Pfam" id="PF03255">
    <property type="entry name" value="ACCA"/>
    <property type="match status" value="1"/>
</dbReference>